<dbReference type="PROSITE" id="PS50928">
    <property type="entry name" value="ABC_TM1"/>
    <property type="match status" value="1"/>
</dbReference>
<dbReference type="PANTHER" id="PTHR43163:SF6">
    <property type="entry name" value="DIPEPTIDE TRANSPORT SYSTEM PERMEASE PROTEIN DPPB-RELATED"/>
    <property type="match status" value="1"/>
</dbReference>
<evidence type="ECO:0000256" key="6">
    <source>
        <dbReference type="ARBA" id="ARBA00023136"/>
    </source>
</evidence>
<evidence type="ECO:0000313" key="9">
    <source>
        <dbReference type="EMBL" id="QNS07926.1"/>
    </source>
</evidence>
<evidence type="ECO:0000256" key="2">
    <source>
        <dbReference type="ARBA" id="ARBA00022448"/>
    </source>
</evidence>
<evidence type="ECO:0000313" key="10">
    <source>
        <dbReference type="Proteomes" id="UP000516428"/>
    </source>
</evidence>
<evidence type="ECO:0000259" key="8">
    <source>
        <dbReference type="PROSITE" id="PS50928"/>
    </source>
</evidence>
<evidence type="ECO:0000256" key="1">
    <source>
        <dbReference type="ARBA" id="ARBA00004651"/>
    </source>
</evidence>
<dbReference type="InterPro" id="IPR000515">
    <property type="entry name" value="MetI-like"/>
</dbReference>
<keyword evidence="5 7" id="KW-1133">Transmembrane helix</keyword>
<feature type="transmembrane region" description="Helical" evidence="7">
    <location>
        <begin position="243"/>
        <end position="263"/>
    </location>
</feature>
<dbReference type="KEGG" id="sxn:IAG42_32830"/>
<keyword evidence="4 7" id="KW-0812">Transmembrane</keyword>
<dbReference type="Gene3D" id="1.10.3720.10">
    <property type="entry name" value="MetI-like"/>
    <property type="match status" value="1"/>
</dbReference>
<name>A0A7H1BGS1_9ACTN</name>
<evidence type="ECO:0000256" key="3">
    <source>
        <dbReference type="ARBA" id="ARBA00022475"/>
    </source>
</evidence>
<dbReference type="InterPro" id="IPR045621">
    <property type="entry name" value="BPD_transp_1_N"/>
</dbReference>
<comment type="similarity">
    <text evidence="7">Belongs to the binding-protein-dependent transport system permease family.</text>
</comment>
<dbReference type="PANTHER" id="PTHR43163">
    <property type="entry name" value="DIPEPTIDE TRANSPORT SYSTEM PERMEASE PROTEIN DPPB-RELATED"/>
    <property type="match status" value="1"/>
</dbReference>
<proteinExistence type="inferred from homology"/>
<feature type="transmembrane region" description="Helical" evidence="7">
    <location>
        <begin position="141"/>
        <end position="165"/>
    </location>
</feature>
<keyword evidence="2 7" id="KW-0813">Transport</keyword>
<sequence length="324" mass="34334">MGTVRGYLSSYPARRIGQSLLTLVLVSITVFAGVRAMPGDTAQAMAGEQSSPEVLAAIREEYGLNDNIVVQYWNYVRHAVTGDFGTSARSGLPVLDSILDALPITLELAALALLLAVVLGIGAGIVAAVRRGKPEEWLANAVALLGMSVPTFWLGMLLVLAFAIAMPVFAASGFVPFGQDPVENIRRLVLPAIVLGSGLAAVVMRQTRAAMLDALSSDYVRTARAKGLSARTVIGRHALRNSLVTVITVLGLQLGMLISGAVVTEQVFVLPGFGKLTIDAVFTRDYAMVQGVVLFTSAAYILINLLVDLLYSVVDPRIRLGGSR</sequence>
<accession>A0A7H1BGS1</accession>
<dbReference type="Proteomes" id="UP000516428">
    <property type="component" value="Chromosome"/>
</dbReference>
<dbReference type="GO" id="GO:0071916">
    <property type="term" value="F:dipeptide transmembrane transporter activity"/>
    <property type="evidence" value="ECO:0007669"/>
    <property type="project" value="TreeGrafter"/>
</dbReference>
<feature type="transmembrane region" description="Helical" evidence="7">
    <location>
        <begin position="108"/>
        <end position="129"/>
    </location>
</feature>
<dbReference type="RefSeq" id="WP_188340587.1">
    <property type="nucleotide sequence ID" value="NZ_CP061281.1"/>
</dbReference>
<organism evidence="9 10">
    <name type="scientific">Streptomyces xanthii</name>
    <dbReference type="NCBI Taxonomy" id="2768069"/>
    <lineage>
        <taxon>Bacteria</taxon>
        <taxon>Bacillati</taxon>
        <taxon>Actinomycetota</taxon>
        <taxon>Actinomycetes</taxon>
        <taxon>Kitasatosporales</taxon>
        <taxon>Streptomycetaceae</taxon>
        <taxon>Streptomyces</taxon>
    </lineage>
</organism>
<evidence type="ECO:0000256" key="5">
    <source>
        <dbReference type="ARBA" id="ARBA00022989"/>
    </source>
</evidence>
<feature type="transmembrane region" description="Helical" evidence="7">
    <location>
        <begin position="185"/>
        <end position="204"/>
    </location>
</feature>
<keyword evidence="6 7" id="KW-0472">Membrane</keyword>
<dbReference type="Pfam" id="PF19300">
    <property type="entry name" value="BPD_transp_1_N"/>
    <property type="match status" value="1"/>
</dbReference>
<dbReference type="EMBL" id="CP061281">
    <property type="protein sequence ID" value="QNS07926.1"/>
    <property type="molecule type" value="Genomic_DNA"/>
</dbReference>
<dbReference type="GO" id="GO:0005886">
    <property type="term" value="C:plasma membrane"/>
    <property type="evidence" value="ECO:0007669"/>
    <property type="project" value="UniProtKB-SubCell"/>
</dbReference>
<dbReference type="InterPro" id="IPR035906">
    <property type="entry name" value="MetI-like_sf"/>
</dbReference>
<evidence type="ECO:0000256" key="4">
    <source>
        <dbReference type="ARBA" id="ARBA00022692"/>
    </source>
</evidence>
<dbReference type="Pfam" id="PF00528">
    <property type="entry name" value="BPD_transp_1"/>
    <property type="match status" value="1"/>
</dbReference>
<keyword evidence="10" id="KW-1185">Reference proteome</keyword>
<comment type="subcellular location">
    <subcellularLocation>
        <location evidence="1 7">Cell membrane</location>
        <topology evidence="1 7">Multi-pass membrane protein</topology>
    </subcellularLocation>
</comment>
<reference evidence="9 10" key="1">
    <citation type="submission" date="2020-09" db="EMBL/GenBank/DDBJ databases">
        <title>A novel species.</title>
        <authorList>
            <person name="Gao J."/>
        </authorList>
    </citation>
    <scope>NUCLEOTIDE SEQUENCE [LARGE SCALE GENOMIC DNA]</scope>
    <source>
        <strain evidence="9 10">CRXT-Y-14</strain>
    </source>
</reference>
<keyword evidence="3" id="KW-1003">Cell membrane</keyword>
<gene>
    <name evidence="9" type="ORF">IAG42_32830</name>
</gene>
<evidence type="ECO:0000256" key="7">
    <source>
        <dbReference type="RuleBase" id="RU363032"/>
    </source>
</evidence>
<dbReference type="AlphaFoldDB" id="A0A7H1BGS1"/>
<dbReference type="CDD" id="cd06261">
    <property type="entry name" value="TM_PBP2"/>
    <property type="match status" value="1"/>
</dbReference>
<feature type="transmembrane region" description="Helical" evidence="7">
    <location>
        <begin position="292"/>
        <end position="314"/>
    </location>
</feature>
<feature type="domain" description="ABC transmembrane type-1" evidence="8">
    <location>
        <begin position="102"/>
        <end position="311"/>
    </location>
</feature>
<dbReference type="SUPFAM" id="SSF161098">
    <property type="entry name" value="MetI-like"/>
    <property type="match status" value="1"/>
</dbReference>
<protein>
    <submittedName>
        <fullName evidence="9">ABC transporter permease</fullName>
    </submittedName>
</protein>